<proteinExistence type="predicted"/>
<dbReference type="EMBL" id="GL376601">
    <property type="status" value="NOT_ANNOTATED_CDS"/>
    <property type="molecule type" value="Genomic_DNA"/>
</dbReference>
<reference evidence="1" key="3">
    <citation type="submission" date="2015-02" db="UniProtKB">
        <authorList>
            <consortium name="EnsemblProtists"/>
        </authorList>
    </citation>
    <scope>IDENTIFICATION</scope>
    <source>
        <strain evidence="1">DAOM BR144</strain>
    </source>
</reference>
<dbReference type="HOGENOM" id="CLU_057371_2_2_1"/>
<dbReference type="Proteomes" id="UP000019132">
    <property type="component" value="Unassembled WGS sequence"/>
</dbReference>
<reference evidence="2" key="1">
    <citation type="journal article" date="2010" name="Genome Biol.">
        <title>Genome sequence of the necrotrophic plant pathogen Pythium ultimum reveals original pathogenicity mechanisms and effector repertoire.</title>
        <authorList>
            <person name="Levesque C.A."/>
            <person name="Brouwer H."/>
            <person name="Cano L."/>
            <person name="Hamilton J.P."/>
            <person name="Holt C."/>
            <person name="Huitema E."/>
            <person name="Raffaele S."/>
            <person name="Robideau G.P."/>
            <person name="Thines M."/>
            <person name="Win J."/>
            <person name="Zerillo M.M."/>
            <person name="Beakes G.W."/>
            <person name="Boore J.L."/>
            <person name="Busam D."/>
            <person name="Dumas B."/>
            <person name="Ferriera S."/>
            <person name="Fuerstenberg S.I."/>
            <person name="Gachon C.M."/>
            <person name="Gaulin E."/>
            <person name="Govers F."/>
            <person name="Grenville-Briggs L."/>
            <person name="Horner N."/>
            <person name="Hostetler J."/>
            <person name="Jiang R.H."/>
            <person name="Johnson J."/>
            <person name="Krajaejun T."/>
            <person name="Lin H."/>
            <person name="Meijer H.J."/>
            <person name="Moore B."/>
            <person name="Morris P."/>
            <person name="Phuntmart V."/>
            <person name="Puiu D."/>
            <person name="Shetty J."/>
            <person name="Stajich J.E."/>
            <person name="Tripathy S."/>
            <person name="Wawra S."/>
            <person name="van West P."/>
            <person name="Whitty B.R."/>
            <person name="Coutinho P.M."/>
            <person name="Henrissat B."/>
            <person name="Martin F."/>
            <person name="Thomas P.D."/>
            <person name="Tyler B.M."/>
            <person name="De Vries R.P."/>
            <person name="Kamoun S."/>
            <person name="Yandell M."/>
            <person name="Tisserat N."/>
            <person name="Buell C.R."/>
        </authorList>
    </citation>
    <scope>NUCLEOTIDE SEQUENCE</scope>
    <source>
        <strain evidence="2">DAOM:BR144</strain>
    </source>
</reference>
<dbReference type="SUPFAM" id="SSF47954">
    <property type="entry name" value="Cyclin-like"/>
    <property type="match status" value="1"/>
</dbReference>
<protein>
    <recommendedName>
        <fullName evidence="3">Cyclin</fullName>
    </recommendedName>
</protein>
<dbReference type="OMA" id="HQMQGFV"/>
<dbReference type="AlphaFoldDB" id="K3X4G5"/>
<evidence type="ECO:0000313" key="2">
    <source>
        <dbReference type="Proteomes" id="UP000019132"/>
    </source>
</evidence>
<dbReference type="eggNOG" id="KOG1674">
    <property type="taxonomic scope" value="Eukaryota"/>
</dbReference>
<dbReference type="CDD" id="cd20558">
    <property type="entry name" value="CYCLIN_ScPCL7-like"/>
    <property type="match status" value="1"/>
</dbReference>
<accession>K3X4G5</accession>
<dbReference type="InterPro" id="IPR013922">
    <property type="entry name" value="Cyclin_PHO80-like"/>
</dbReference>
<dbReference type="InterPro" id="IPR036915">
    <property type="entry name" value="Cyclin-like_sf"/>
</dbReference>
<dbReference type="PANTHER" id="PTHR15615">
    <property type="match status" value="1"/>
</dbReference>
<dbReference type="EnsemblProtists" id="PYU1_T012114">
    <property type="protein sequence ID" value="PYU1_T012114"/>
    <property type="gene ID" value="PYU1_G012088"/>
</dbReference>
<dbReference type="Pfam" id="PF08613">
    <property type="entry name" value="Cyclin"/>
    <property type="match status" value="1"/>
</dbReference>
<keyword evidence="2" id="KW-1185">Reference proteome</keyword>
<dbReference type="InParanoid" id="K3X4G5"/>
<organism evidence="1 2">
    <name type="scientific">Globisporangium ultimum (strain ATCC 200006 / CBS 805.95 / DAOM BR144)</name>
    <name type="common">Pythium ultimum</name>
    <dbReference type="NCBI Taxonomy" id="431595"/>
    <lineage>
        <taxon>Eukaryota</taxon>
        <taxon>Sar</taxon>
        <taxon>Stramenopiles</taxon>
        <taxon>Oomycota</taxon>
        <taxon>Peronosporomycetes</taxon>
        <taxon>Pythiales</taxon>
        <taxon>Pythiaceae</taxon>
        <taxon>Globisporangium</taxon>
    </lineage>
</organism>
<sequence>MIDTKENEERGRMIAHTLAAVVDDIVRESGYEAMPYGQQQQPSKFEAFRAPGISIRDYLMRIHKYASCSPECFVLALVYIDRLQCMQGFVLTHLNVHRVVITSVVLAAKFFDDHYFNNAYYAKVGGVLCKEMNELEIEYLLLINFSLHVSTDTYTRFYNELVGHYNRTSSGGRHNPYMSSSPYYDVEHFVAEDPENEGQLIACRQ</sequence>
<dbReference type="Gene3D" id="1.10.472.10">
    <property type="entry name" value="Cyclin-like"/>
    <property type="match status" value="1"/>
</dbReference>
<dbReference type="VEuPathDB" id="FungiDB:PYU1_G012088"/>
<dbReference type="STRING" id="431595.K3X4G5"/>
<evidence type="ECO:0000313" key="1">
    <source>
        <dbReference type="EnsemblProtists" id="PYU1_T012114"/>
    </source>
</evidence>
<evidence type="ECO:0008006" key="3">
    <source>
        <dbReference type="Google" id="ProtNLM"/>
    </source>
</evidence>
<reference evidence="2" key="2">
    <citation type="submission" date="2010-04" db="EMBL/GenBank/DDBJ databases">
        <authorList>
            <person name="Buell R."/>
            <person name="Hamilton J."/>
            <person name="Hostetler J."/>
        </authorList>
    </citation>
    <scope>NUCLEOTIDE SEQUENCE [LARGE SCALE GENOMIC DNA]</scope>
    <source>
        <strain evidence="2">DAOM:BR144</strain>
    </source>
</reference>
<dbReference type="GO" id="GO:0019901">
    <property type="term" value="F:protein kinase binding"/>
    <property type="evidence" value="ECO:0007669"/>
    <property type="project" value="InterPro"/>
</dbReference>
<name>K3X4G5_GLOUD</name>
<dbReference type="PANTHER" id="PTHR15615:SF108">
    <property type="entry name" value="PROTEIN CNPPD1"/>
    <property type="match status" value="1"/>
</dbReference>